<dbReference type="EMBL" id="MN850651">
    <property type="protein sequence ID" value="QHR76602.1"/>
    <property type="molecule type" value="Genomic_DNA"/>
</dbReference>
<evidence type="ECO:0000313" key="2">
    <source>
        <dbReference type="EMBL" id="QHR76602.1"/>
    </source>
</evidence>
<organism evidence="2 3">
    <name type="scientific">Escherichia phage moskry</name>
    <dbReference type="NCBI Taxonomy" id="2696425"/>
    <lineage>
        <taxon>Viruses</taxon>
        <taxon>Duplodnaviria</taxon>
        <taxon>Heunggongvirae</taxon>
        <taxon>Uroviricota</taxon>
        <taxon>Caudoviricetes</taxon>
        <taxon>Pantevenvirales</taxon>
        <taxon>Straboviridae</taxon>
        <taxon>Tevenvirinae</taxon>
        <taxon>Mosigvirus</taxon>
        <taxon>Mosigvirus mar005p1</taxon>
    </lineage>
</organism>
<protein>
    <submittedName>
        <fullName evidence="2">Uncharacterized protein</fullName>
    </submittedName>
</protein>
<name>A0A6B9XF24_9CAUD</name>
<evidence type="ECO:0000256" key="1">
    <source>
        <dbReference type="SAM" id="MobiDB-lite"/>
    </source>
</evidence>
<gene>
    <name evidence="2" type="ORF">moskry_164</name>
</gene>
<accession>A0A6B9XF24</accession>
<sequence length="210" mass="23427">MYTFNEFLAETEVITEAGVRMTKEKWQAAYDAISGTKTSTEFFKNVQAMYGIDTSSQKEYYRASKAFKDIVSGGVSAKSGSPKVKPAPTIPKPATPKAIAKPEPKPKPEVKATPKAPALKFDTSSLEKKYKQLSSLVRDIESDTSSLVREFNSLRNGQHINNLDTPDLYRLYLTIEGLKYTQPLHDEIKEKLRQAGRLAADAAQYAKTRK</sequence>
<proteinExistence type="predicted"/>
<dbReference type="Proteomes" id="UP000465017">
    <property type="component" value="Genome"/>
</dbReference>
<evidence type="ECO:0000313" key="3">
    <source>
        <dbReference type="Proteomes" id="UP000465017"/>
    </source>
</evidence>
<feature type="region of interest" description="Disordered" evidence="1">
    <location>
        <begin position="75"/>
        <end position="114"/>
    </location>
</feature>
<feature type="compositionally biased region" description="Basic and acidic residues" evidence="1">
    <location>
        <begin position="100"/>
        <end position="112"/>
    </location>
</feature>
<reference evidence="3" key="1">
    <citation type="submission" date="2019-12" db="EMBL/GenBank/DDBJ databases">
        <authorList>
            <person name="Olsen N.S."/>
            <person name="Junco L.M.F."/>
            <person name="Kot W."/>
            <person name="Hansen L.H."/>
        </authorList>
    </citation>
    <scope>NUCLEOTIDE SEQUENCE [LARGE SCALE GENOMIC DNA]</scope>
</reference>